<evidence type="ECO:0000256" key="6">
    <source>
        <dbReference type="SAM" id="MobiDB-lite"/>
    </source>
</evidence>
<feature type="compositionally biased region" description="Pro residues" evidence="6">
    <location>
        <begin position="16"/>
        <end position="25"/>
    </location>
</feature>
<dbReference type="PANTHER" id="PTHR32089:SF112">
    <property type="entry name" value="LYSOZYME-LIKE PROTEIN-RELATED"/>
    <property type="match status" value="1"/>
</dbReference>
<dbReference type="PROSITE" id="PS50192">
    <property type="entry name" value="T_SNARE"/>
    <property type="match status" value="1"/>
</dbReference>
<dbReference type="Proteomes" id="UP000256845">
    <property type="component" value="Unassembled WGS sequence"/>
</dbReference>
<name>A0A3D9HW31_9PROT</name>
<dbReference type="GO" id="GO:0005886">
    <property type="term" value="C:plasma membrane"/>
    <property type="evidence" value="ECO:0007669"/>
    <property type="project" value="UniProtKB-SubCell"/>
</dbReference>
<evidence type="ECO:0000256" key="1">
    <source>
        <dbReference type="ARBA" id="ARBA00004429"/>
    </source>
</evidence>
<organism evidence="9 10">
    <name type="scientific">Aestuariispira insulae</name>
    <dbReference type="NCBI Taxonomy" id="1461337"/>
    <lineage>
        <taxon>Bacteria</taxon>
        <taxon>Pseudomonadati</taxon>
        <taxon>Pseudomonadota</taxon>
        <taxon>Alphaproteobacteria</taxon>
        <taxon>Rhodospirillales</taxon>
        <taxon>Kiloniellaceae</taxon>
        <taxon>Aestuariispira</taxon>
    </lineage>
</organism>
<evidence type="ECO:0000313" key="10">
    <source>
        <dbReference type="Proteomes" id="UP000256845"/>
    </source>
</evidence>
<dbReference type="SUPFAM" id="SSF58104">
    <property type="entry name" value="Methyl-accepting chemotaxis protein (MCP) signaling domain"/>
    <property type="match status" value="1"/>
</dbReference>
<keyword evidence="2" id="KW-1003">Cell membrane</keyword>
<keyword evidence="2" id="KW-0997">Cell inner membrane</keyword>
<feature type="region of interest" description="Disordered" evidence="6">
    <location>
        <begin position="1"/>
        <end position="29"/>
    </location>
</feature>
<evidence type="ECO:0000256" key="2">
    <source>
        <dbReference type="ARBA" id="ARBA00022519"/>
    </source>
</evidence>
<comment type="caution">
    <text evidence="9">The sequence shown here is derived from an EMBL/GenBank/DDBJ whole genome shotgun (WGS) entry which is preliminary data.</text>
</comment>
<dbReference type="Pfam" id="PF00015">
    <property type="entry name" value="MCPsignal"/>
    <property type="match status" value="1"/>
</dbReference>
<evidence type="ECO:0000259" key="8">
    <source>
        <dbReference type="PROSITE" id="PS50192"/>
    </source>
</evidence>
<accession>A0A3D9HW31</accession>
<evidence type="ECO:0000256" key="4">
    <source>
        <dbReference type="ARBA" id="ARBA00029447"/>
    </source>
</evidence>
<reference evidence="9 10" key="1">
    <citation type="submission" date="2018-07" db="EMBL/GenBank/DDBJ databases">
        <title>Genomic Encyclopedia of Type Strains, Phase III (KMG-III): the genomes of soil and plant-associated and newly described type strains.</title>
        <authorList>
            <person name="Whitman W."/>
        </authorList>
    </citation>
    <scope>NUCLEOTIDE SEQUENCE [LARGE SCALE GENOMIC DNA]</scope>
    <source>
        <strain evidence="9 10">CECT 8488</strain>
    </source>
</reference>
<dbReference type="OrthoDB" id="5179380at2"/>
<gene>
    <name evidence="9" type="ORF">DFP90_101416</name>
</gene>
<feature type="domain" description="T-SNARE coiled-coil homology" evidence="8">
    <location>
        <begin position="356"/>
        <end position="418"/>
    </location>
</feature>
<feature type="domain" description="Methyl-accepting transducer" evidence="7">
    <location>
        <begin position="204"/>
        <end position="440"/>
    </location>
</feature>
<dbReference type="PANTHER" id="PTHR32089">
    <property type="entry name" value="METHYL-ACCEPTING CHEMOTAXIS PROTEIN MCPB"/>
    <property type="match status" value="1"/>
</dbReference>
<comment type="similarity">
    <text evidence="4">Belongs to the methyl-accepting chemotaxis (MCP) protein family.</text>
</comment>
<dbReference type="InterPro" id="IPR004089">
    <property type="entry name" value="MCPsignal_dom"/>
</dbReference>
<dbReference type="PROSITE" id="PS50111">
    <property type="entry name" value="CHEMOTAXIS_TRANSDUC_2"/>
    <property type="match status" value="1"/>
</dbReference>
<evidence type="ECO:0000259" key="7">
    <source>
        <dbReference type="PROSITE" id="PS50111"/>
    </source>
</evidence>
<keyword evidence="2" id="KW-0472">Membrane</keyword>
<sequence>MSPQKTAPSMRQPERGPSPRPPLPEGPVTKMNMHGKSLLCLLAVILLLVGIAIQSAVQQDWMAIGLSSAALSVLSLYGFSNHQACHALEKLSEPLNRATQGELGERVLFTKRAGQYQSVLDNLNSLLDTIEAYARESAAALEYASRDQYFRKIQLRGMPGDFATYSEIVNHGLESMDRKSREFSQSAASVGANILKLVESVSSTATQLQASAGELTAVASQTSSQSCTVSKAANSASGNVNDVADAAEALSNSMGTVTTSLDEAAMRASRAADQARQTEATIDSLSGASAKIGEVVQMINDIAEQTNLLALNATIEAARAGDAGKGFAVVASEVKGLAGQTARATEEIVTQISSMQTVTREAINAMHAIAETIHDVDTTNARIAQTVREQHGTVTEISRNIGQVARGVKTVANSINDVAEGTDSTGSAVEQITQAAGELSQRTSGLQSDIGAFVRQFSASG</sequence>
<evidence type="ECO:0000313" key="9">
    <source>
        <dbReference type="EMBL" id="RED53625.1"/>
    </source>
</evidence>
<dbReference type="EMBL" id="QRDW01000001">
    <property type="protein sequence ID" value="RED53625.1"/>
    <property type="molecule type" value="Genomic_DNA"/>
</dbReference>
<comment type="subcellular location">
    <subcellularLocation>
        <location evidence="1">Cell inner membrane</location>
        <topology evidence="1">Multi-pass membrane protein</topology>
    </subcellularLocation>
</comment>
<dbReference type="Gene3D" id="1.10.287.950">
    <property type="entry name" value="Methyl-accepting chemotaxis protein"/>
    <property type="match status" value="1"/>
</dbReference>
<evidence type="ECO:0000256" key="3">
    <source>
        <dbReference type="ARBA" id="ARBA00023224"/>
    </source>
</evidence>
<dbReference type="InterPro" id="IPR000727">
    <property type="entry name" value="T_SNARE_dom"/>
</dbReference>
<dbReference type="GO" id="GO:0007165">
    <property type="term" value="P:signal transduction"/>
    <property type="evidence" value="ECO:0007669"/>
    <property type="project" value="UniProtKB-KW"/>
</dbReference>
<proteinExistence type="inferred from homology"/>
<keyword evidence="3 5" id="KW-0807">Transducer</keyword>
<dbReference type="AlphaFoldDB" id="A0A3D9HW31"/>
<dbReference type="SMART" id="SM00283">
    <property type="entry name" value="MA"/>
    <property type="match status" value="1"/>
</dbReference>
<keyword evidence="10" id="KW-1185">Reference proteome</keyword>
<protein>
    <submittedName>
        <fullName evidence="9">Methyl-accepting chemotaxis protein (MCP) signaling protein</fullName>
    </submittedName>
</protein>
<evidence type="ECO:0000256" key="5">
    <source>
        <dbReference type="PROSITE-ProRule" id="PRU00284"/>
    </source>
</evidence>